<dbReference type="InterPro" id="IPR050275">
    <property type="entry name" value="PGM_Phosphatase"/>
</dbReference>
<name>A0ABN6PLQ0_9BURK</name>
<dbReference type="Proteomes" id="UP001057498">
    <property type="component" value="Chromosome"/>
</dbReference>
<dbReference type="PROSITE" id="PS00175">
    <property type="entry name" value="PG_MUTASE"/>
    <property type="match status" value="1"/>
</dbReference>
<organism evidence="2 3">
    <name type="scientific">Sphaerotilus microaerophilus</name>
    <dbReference type="NCBI Taxonomy" id="2914710"/>
    <lineage>
        <taxon>Bacteria</taxon>
        <taxon>Pseudomonadati</taxon>
        <taxon>Pseudomonadota</taxon>
        <taxon>Betaproteobacteria</taxon>
        <taxon>Burkholderiales</taxon>
        <taxon>Sphaerotilaceae</taxon>
        <taxon>Sphaerotilus</taxon>
    </lineage>
</organism>
<feature type="region of interest" description="Disordered" evidence="1">
    <location>
        <begin position="1"/>
        <end position="21"/>
    </location>
</feature>
<dbReference type="SUPFAM" id="SSF53254">
    <property type="entry name" value="Phosphoglycerate mutase-like"/>
    <property type="match status" value="1"/>
</dbReference>
<dbReference type="PANTHER" id="PTHR48100:SF62">
    <property type="entry name" value="GLUCOSYL-3-PHOSPHOGLYCERATE PHOSPHATASE"/>
    <property type="match status" value="1"/>
</dbReference>
<accession>A0ABN6PLQ0</accession>
<evidence type="ECO:0000313" key="2">
    <source>
        <dbReference type="EMBL" id="BDI04155.1"/>
    </source>
</evidence>
<evidence type="ECO:0000256" key="1">
    <source>
        <dbReference type="SAM" id="MobiDB-lite"/>
    </source>
</evidence>
<dbReference type="InterPro" id="IPR029033">
    <property type="entry name" value="His_PPase_superfam"/>
</dbReference>
<dbReference type="InterPro" id="IPR001345">
    <property type="entry name" value="PG/BPGM_mutase_AS"/>
</dbReference>
<protein>
    <submittedName>
        <fullName evidence="2">Phosphoglycerate mutase</fullName>
    </submittedName>
</protein>
<keyword evidence="3" id="KW-1185">Reference proteome</keyword>
<dbReference type="PANTHER" id="PTHR48100">
    <property type="entry name" value="BROAD-SPECIFICITY PHOSPHATASE YOR283W-RELATED"/>
    <property type="match status" value="1"/>
</dbReference>
<evidence type="ECO:0000313" key="3">
    <source>
        <dbReference type="Proteomes" id="UP001057498"/>
    </source>
</evidence>
<dbReference type="EMBL" id="AP025730">
    <property type="protein sequence ID" value="BDI04155.1"/>
    <property type="molecule type" value="Genomic_DNA"/>
</dbReference>
<dbReference type="CDD" id="cd07067">
    <property type="entry name" value="HP_PGM_like"/>
    <property type="match status" value="1"/>
</dbReference>
<dbReference type="Gene3D" id="3.40.50.1240">
    <property type="entry name" value="Phosphoglycerate mutase-like"/>
    <property type="match status" value="1"/>
</dbReference>
<dbReference type="InterPro" id="IPR013078">
    <property type="entry name" value="His_Pase_superF_clade-1"/>
</dbReference>
<dbReference type="Pfam" id="PF00300">
    <property type="entry name" value="His_Phos_1"/>
    <property type="match status" value="1"/>
</dbReference>
<reference evidence="2" key="1">
    <citation type="submission" date="2022-04" db="EMBL/GenBank/DDBJ databases">
        <title>Whole genome sequence of Sphaerotilus sp. FB-5.</title>
        <authorList>
            <person name="Takeda M."/>
            <person name="Narihara S."/>
            <person name="Akimoto M."/>
            <person name="Akimoto R."/>
            <person name="Nishiyashiki S."/>
            <person name="Murakami T."/>
        </authorList>
    </citation>
    <scope>NUCLEOTIDE SEQUENCE</scope>
    <source>
        <strain evidence="2">FB-5</strain>
    </source>
</reference>
<proteinExistence type="predicted"/>
<sequence>MARQTANTDRQQPTPADPYSHAMPLDLLLARHGQTDLNIDERWQGRLDWPLNATGQAQAAALAQALPPGIEVLIASPQRRARETAEAVAAARGLDVQFDDAFRERDFGIFEGLTSEEARVQHPAWWAANAAYRWDLCPPGAEPTRAVVNRVAAGLAALRQRHAGRTVLLVSHGFVVRCLRYLIDGLPDAAFFEAARIPNGGFIRRRVD</sequence>
<feature type="compositionally biased region" description="Polar residues" evidence="1">
    <location>
        <begin position="1"/>
        <end position="14"/>
    </location>
</feature>
<dbReference type="SMART" id="SM00855">
    <property type="entry name" value="PGAM"/>
    <property type="match status" value="1"/>
</dbReference>
<gene>
    <name evidence="2" type="ORF">CATMQ487_11250</name>
</gene>